<feature type="repeat" description="ANK" evidence="3">
    <location>
        <begin position="542"/>
        <end position="574"/>
    </location>
</feature>
<dbReference type="GO" id="GO:0005737">
    <property type="term" value="C:cytoplasm"/>
    <property type="evidence" value="ECO:0007669"/>
    <property type="project" value="TreeGrafter"/>
</dbReference>
<feature type="repeat" description="ANK" evidence="3">
    <location>
        <begin position="401"/>
        <end position="433"/>
    </location>
</feature>
<dbReference type="PANTHER" id="PTHR23206:SF7">
    <property type="entry name" value="PROTEIN KINASE DOMAIN-CONTAINING PROTEIN"/>
    <property type="match status" value="1"/>
</dbReference>
<dbReference type="InterPro" id="IPR002110">
    <property type="entry name" value="Ankyrin_rpt"/>
</dbReference>
<keyword evidence="1" id="KW-0677">Repeat</keyword>
<dbReference type="InterPro" id="IPR036770">
    <property type="entry name" value="Ankyrin_rpt-contain_sf"/>
</dbReference>
<sequence length="753" mass="85414">MIEYFILQAKEQTDLMMPAQRLVRSTAEHPLVSFTTQELEEILEELSEIVDKYSCSTKFHDPKRFTNKVKWFSEASKIEELHQRAQATKSNLHMAITFRVSSMVDRGNVRQEVLFHRVTQQLTYYTQETRNAVQNLPQTQEESRSITEEEKTKISSLPLKRAGEDGVVAIEEESLISVRAIRPLGSRRCGACHKSQLKPRSTWPRSLLGSWLVRYKNPRSSCQGTCGSDPGVEFEYYLPKWLWSGILSFQAYRGQAINCALRPARKLTLSGDIWQTMKCPHVLQNRLRKGYVYFPDDTVELGIGLLTLAVMGDSPESIEILLKLWENILPCQGLPKQTGHYIEKYRSKSGSRLNMAIGKVMAFVNDWDDVGLTQLHIAAAKGDVLPVLREEPWAIEQFDENGWPPIHFAVVNNNFEGLEQLIQAGADINQRDAFGCTPLMASALDGHELMVQKLLEYNECRRWIDKVGDEDQTALHCAIERSWPKCVWLLLDAGASTSKLVSPYRTYLHILAYSHDSKPEAAVEIFHHLRSRGLNLEARDENGLTPILTAIWSGNVTVFNTLISAGASLNVSSSNRQNVLWTAARAEDYRIINHLAKQNLENIDPQLVDIINGMTALGNLCRSLADPYPIAVGGPPNLDQQQAFIRLYFKLLIRDLKRLMSILKEVCSAAAEKDAGATTALLDILIKKNETSFRHEQASWYRGLQIYVKDGKWNPLVEAICEEYDETSEKLERAHIAKEKTIEEPEMGEFFYA</sequence>
<dbReference type="InterPro" id="IPR051631">
    <property type="entry name" value="Ankyrin-KH/SAM_domain"/>
</dbReference>
<keyword evidence="2 3" id="KW-0040">ANK repeat</keyword>
<evidence type="ECO:0000256" key="3">
    <source>
        <dbReference type="PROSITE-ProRule" id="PRU00023"/>
    </source>
</evidence>
<dbReference type="Gene3D" id="1.25.40.20">
    <property type="entry name" value="Ankyrin repeat-containing domain"/>
    <property type="match status" value="2"/>
</dbReference>
<gene>
    <name evidence="4" type="ORF">KAF25_003032</name>
</gene>
<accession>A0A9P7H0Y6</accession>
<evidence type="ECO:0000313" key="4">
    <source>
        <dbReference type="EMBL" id="KAG5660426.1"/>
    </source>
</evidence>
<dbReference type="AlphaFoldDB" id="A0A9P7H0Y6"/>
<reference evidence="4" key="1">
    <citation type="submission" date="2021-04" db="EMBL/GenBank/DDBJ databases">
        <title>Draft genome of Fusarium avenaceum strain F156N33, isolated from an atmospheric sample in Virginia.</title>
        <authorList>
            <person name="Yang S."/>
            <person name="Vinatzer B.A."/>
            <person name="Coleman J."/>
        </authorList>
    </citation>
    <scope>NUCLEOTIDE SEQUENCE</scope>
    <source>
        <strain evidence="4">F156N33</strain>
    </source>
</reference>
<evidence type="ECO:0000313" key="5">
    <source>
        <dbReference type="Proteomes" id="UP000782241"/>
    </source>
</evidence>
<comment type="caution">
    <text evidence="4">The sequence shown here is derived from an EMBL/GenBank/DDBJ whole genome shotgun (WGS) entry which is preliminary data.</text>
</comment>
<dbReference type="PROSITE" id="PS50297">
    <property type="entry name" value="ANK_REP_REGION"/>
    <property type="match status" value="2"/>
</dbReference>
<evidence type="ECO:0000256" key="2">
    <source>
        <dbReference type="ARBA" id="ARBA00023043"/>
    </source>
</evidence>
<proteinExistence type="predicted"/>
<dbReference type="PROSITE" id="PS50088">
    <property type="entry name" value="ANK_REPEAT"/>
    <property type="match status" value="2"/>
</dbReference>
<dbReference type="SMART" id="SM00248">
    <property type="entry name" value="ANK"/>
    <property type="match status" value="6"/>
</dbReference>
<protein>
    <recommendedName>
        <fullName evidence="6">Ankyrin repeat protein</fullName>
    </recommendedName>
</protein>
<dbReference type="EMBL" id="JAGPUO010000009">
    <property type="protein sequence ID" value="KAG5660426.1"/>
    <property type="molecule type" value="Genomic_DNA"/>
</dbReference>
<evidence type="ECO:0000256" key="1">
    <source>
        <dbReference type="ARBA" id="ARBA00022737"/>
    </source>
</evidence>
<dbReference type="PANTHER" id="PTHR23206">
    <property type="entry name" value="MASK PROTEIN"/>
    <property type="match status" value="1"/>
</dbReference>
<keyword evidence="5" id="KW-1185">Reference proteome</keyword>
<dbReference type="Pfam" id="PF12796">
    <property type="entry name" value="Ank_2"/>
    <property type="match status" value="1"/>
</dbReference>
<organism evidence="4 5">
    <name type="scientific">Fusarium avenaceum</name>
    <dbReference type="NCBI Taxonomy" id="40199"/>
    <lineage>
        <taxon>Eukaryota</taxon>
        <taxon>Fungi</taxon>
        <taxon>Dikarya</taxon>
        <taxon>Ascomycota</taxon>
        <taxon>Pezizomycotina</taxon>
        <taxon>Sordariomycetes</taxon>
        <taxon>Hypocreomycetidae</taxon>
        <taxon>Hypocreales</taxon>
        <taxon>Nectriaceae</taxon>
        <taxon>Fusarium</taxon>
        <taxon>Fusarium tricinctum species complex</taxon>
    </lineage>
</organism>
<dbReference type="SUPFAM" id="SSF48403">
    <property type="entry name" value="Ankyrin repeat"/>
    <property type="match status" value="1"/>
</dbReference>
<dbReference type="Proteomes" id="UP000782241">
    <property type="component" value="Unassembled WGS sequence"/>
</dbReference>
<name>A0A9P7H0Y6_9HYPO</name>
<evidence type="ECO:0008006" key="6">
    <source>
        <dbReference type="Google" id="ProtNLM"/>
    </source>
</evidence>